<feature type="transmembrane region" description="Helical" evidence="1">
    <location>
        <begin position="76"/>
        <end position="94"/>
    </location>
</feature>
<reference evidence="3" key="1">
    <citation type="journal article" date="2020" name="mSystems">
        <title>Genome- and Community-Level Interaction Insights into Carbon Utilization and Element Cycling Functions of Hydrothermarchaeota in Hydrothermal Sediment.</title>
        <authorList>
            <person name="Zhou Z."/>
            <person name="Liu Y."/>
            <person name="Xu W."/>
            <person name="Pan J."/>
            <person name="Luo Z.H."/>
            <person name="Li M."/>
        </authorList>
    </citation>
    <scope>NUCLEOTIDE SEQUENCE [LARGE SCALE GENOMIC DNA]</scope>
    <source>
        <strain evidence="2">SpSt-186</strain>
        <strain evidence="3">SpSt-299</strain>
    </source>
</reference>
<sequence>MRTAHVSEEELEALLVGEANPGVLDHLDSCAACQEELKKWQAFLAAGSQWLPQAQTRHRVRQQAAMQAFHRRPLRWWVPLAAAAALVVALSLGIRSGDKTEANVELVLEEVDATLAADPLAAIAESEVVSVVVPETTPGEQSSS</sequence>
<gene>
    <name evidence="2" type="ORF">ENP06_04040</name>
    <name evidence="3" type="ORF">ENQ31_00535</name>
</gene>
<accession>A0A7C2NI10</accession>
<comment type="caution">
    <text evidence="3">The sequence shown here is derived from an EMBL/GenBank/DDBJ whole genome shotgun (WGS) entry which is preliminary data.</text>
</comment>
<evidence type="ECO:0008006" key="4">
    <source>
        <dbReference type="Google" id="ProtNLM"/>
    </source>
</evidence>
<proteinExistence type="predicted"/>
<keyword evidence="1" id="KW-0812">Transmembrane</keyword>
<name>A0A7C2NI10_9BACT</name>
<organism evidence="3">
    <name type="scientific">Thermoanaerobaculum aquaticum</name>
    <dbReference type="NCBI Taxonomy" id="1312852"/>
    <lineage>
        <taxon>Bacteria</taxon>
        <taxon>Pseudomonadati</taxon>
        <taxon>Acidobacteriota</taxon>
        <taxon>Thermoanaerobaculia</taxon>
        <taxon>Thermoanaerobaculales</taxon>
        <taxon>Thermoanaerobaculaceae</taxon>
        <taxon>Thermoanaerobaculum</taxon>
    </lineage>
</organism>
<protein>
    <recommendedName>
        <fullName evidence="4">Zinc-finger domain-containing protein</fullName>
    </recommendedName>
</protein>
<dbReference type="EMBL" id="DSMR01000035">
    <property type="protein sequence ID" value="HET46642.1"/>
    <property type="molecule type" value="Genomic_DNA"/>
</dbReference>
<evidence type="ECO:0000256" key="1">
    <source>
        <dbReference type="SAM" id="Phobius"/>
    </source>
</evidence>
<evidence type="ECO:0000313" key="2">
    <source>
        <dbReference type="EMBL" id="HEQ88564.1"/>
    </source>
</evidence>
<keyword evidence="1" id="KW-1133">Transmembrane helix</keyword>
<keyword evidence="1" id="KW-0472">Membrane</keyword>
<evidence type="ECO:0000313" key="3">
    <source>
        <dbReference type="EMBL" id="HET46642.1"/>
    </source>
</evidence>
<dbReference type="AlphaFoldDB" id="A0A7C2NI10"/>
<dbReference type="EMBL" id="DSHW01000305">
    <property type="protein sequence ID" value="HEQ88564.1"/>
    <property type="molecule type" value="Genomic_DNA"/>
</dbReference>